<gene>
    <name evidence="1" type="ORF">H5411_36685</name>
</gene>
<protein>
    <submittedName>
        <fullName evidence="1">Uncharacterized protein</fullName>
    </submittedName>
</protein>
<proteinExistence type="predicted"/>
<dbReference type="EMBL" id="JACJHR010000078">
    <property type="protein sequence ID" value="MBB2504665.1"/>
    <property type="molecule type" value="Genomic_DNA"/>
</dbReference>
<dbReference type="Proteomes" id="UP000550260">
    <property type="component" value="Unassembled WGS sequence"/>
</dbReference>
<name>A0A8E1W703_9PSEU</name>
<comment type="caution">
    <text evidence="1">The sequence shown here is derived from an EMBL/GenBank/DDBJ whole genome shotgun (WGS) entry which is preliminary data.</text>
</comment>
<reference evidence="1 2" key="1">
    <citation type="submission" date="2020-08" db="EMBL/GenBank/DDBJ databases">
        <title>Amycolatopsis echigonensis JCM 21831.</title>
        <authorList>
            <person name="Tedsree N."/>
            <person name="Kuncharoen N."/>
            <person name="Likhitwitayawuid K."/>
            <person name="Tanasupawat S."/>
        </authorList>
    </citation>
    <scope>NUCLEOTIDE SEQUENCE [LARGE SCALE GENOMIC DNA]</scope>
    <source>
        <strain evidence="1 2">JCM 21831</strain>
    </source>
</reference>
<accession>A0A8E1W703</accession>
<organism evidence="1 2">
    <name type="scientific">Amycolatopsis echigonensis</name>
    <dbReference type="NCBI Taxonomy" id="2576905"/>
    <lineage>
        <taxon>Bacteria</taxon>
        <taxon>Bacillati</taxon>
        <taxon>Actinomycetota</taxon>
        <taxon>Actinomycetes</taxon>
        <taxon>Pseudonocardiales</taxon>
        <taxon>Pseudonocardiaceae</taxon>
        <taxon>Amycolatopsis</taxon>
    </lineage>
</organism>
<sequence>MSPTGAPEIHDVQRAALADCRTPIPTATDAAFTHLARMLLNGHLTERNLLAAVHTIVLRTGYADSAMNLPLAQIWLLEEEWGQSLMASAPPPRAGSPLSRRLG</sequence>
<evidence type="ECO:0000313" key="1">
    <source>
        <dbReference type="EMBL" id="MBB2504665.1"/>
    </source>
</evidence>
<evidence type="ECO:0000313" key="2">
    <source>
        <dbReference type="Proteomes" id="UP000550260"/>
    </source>
</evidence>
<dbReference type="RefSeq" id="WP_183126451.1">
    <property type="nucleotide sequence ID" value="NZ_JACJHR010000078.1"/>
</dbReference>
<dbReference type="AlphaFoldDB" id="A0A8E1W703"/>